<feature type="compositionally biased region" description="Polar residues" evidence="2">
    <location>
        <begin position="248"/>
        <end position="257"/>
    </location>
</feature>
<accession>A0A914WSM3</accession>
<reference evidence="4" key="1">
    <citation type="submission" date="2022-11" db="UniProtKB">
        <authorList>
            <consortium name="WormBaseParasite"/>
        </authorList>
    </citation>
    <scope>IDENTIFICATION</scope>
</reference>
<feature type="compositionally biased region" description="Polar residues" evidence="2">
    <location>
        <begin position="562"/>
        <end position="579"/>
    </location>
</feature>
<feature type="region of interest" description="Disordered" evidence="2">
    <location>
        <begin position="319"/>
        <end position="597"/>
    </location>
</feature>
<feature type="compositionally biased region" description="Polar residues" evidence="2">
    <location>
        <begin position="699"/>
        <end position="718"/>
    </location>
</feature>
<feature type="compositionally biased region" description="Acidic residues" evidence="2">
    <location>
        <begin position="280"/>
        <end position="291"/>
    </location>
</feature>
<feature type="compositionally biased region" description="Basic and acidic residues" evidence="2">
    <location>
        <begin position="57"/>
        <end position="67"/>
    </location>
</feature>
<protein>
    <submittedName>
        <fullName evidence="4">Shugoshin C-terminal domain-containing protein</fullName>
    </submittedName>
</protein>
<proteinExistence type="predicted"/>
<keyword evidence="3" id="KW-1185">Reference proteome</keyword>
<feature type="compositionally biased region" description="Polar residues" evidence="2">
    <location>
        <begin position="377"/>
        <end position="393"/>
    </location>
</feature>
<organism evidence="3 4">
    <name type="scientific">Plectus sambesii</name>
    <dbReference type="NCBI Taxonomy" id="2011161"/>
    <lineage>
        <taxon>Eukaryota</taxon>
        <taxon>Metazoa</taxon>
        <taxon>Ecdysozoa</taxon>
        <taxon>Nematoda</taxon>
        <taxon>Chromadorea</taxon>
        <taxon>Plectida</taxon>
        <taxon>Plectina</taxon>
        <taxon>Plectoidea</taxon>
        <taxon>Plectidae</taxon>
        <taxon>Plectus</taxon>
    </lineage>
</organism>
<name>A0A914WSM3_9BILA</name>
<evidence type="ECO:0000313" key="3">
    <source>
        <dbReference type="Proteomes" id="UP000887566"/>
    </source>
</evidence>
<feature type="compositionally biased region" description="Acidic residues" evidence="2">
    <location>
        <begin position="430"/>
        <end position="448"/>
    </location>
</feature>
<feature type="compositionally biased region" description="Basic residues" evidence="2">
    <location>
        <begin position="649"/>
        <end position="662"/>
    </location>
</feature>
<feature type="compositionally biased region" description="Basic and acidic residues" evidence="2">
    <location>
        <begin position="743"/>
        <end position="759"/>
    </location>
</feature>
<keyword evidence="1" id="KW-0175">Coiled coil</keyword>
<feature type="compositionally biased region" description="Polar residues" evidence="2">
    <location>
        <begin position="677"/>
        <end position="686"/>
    </location>
</feature>
<evidence type="ECO:0000256" key="2">
    <source>
        <dbReference type="SAM" id="MobiDB-lite"/>
    </source>
</evidence>
<feature type="region of interest" description="Disordered" evidence="2">
    <location>
        <begin position="248"/>
        <end position="291"/>
    </location>
</feature>
<feature type="compositionally biased region" description="Polar residues" evidence="2">
    <location>
        <begin position="414"/>
        <end position="423"/>
    </location>
</feature>
<feature type="coiled-coil region" evidence="1">
    <location>
        <begin position="121"/>
        <end position="155"/>
    </location>
</feature>
<dbReference type="Proteomes" id="UP000887566">
    <property type="component" value="Unplaced"/>
</dbReference>
<feature type="region of interest" description="Disordered" evidence="2">
    <location>
        <begin position="645"/>
        <end position="784"/>
    </location>
</feature>
<feature type="compositionally biased region" description="Low complexity" evidence="2">
    <location>
        <begin position="526"/>
        <end position="554"/>
    </location>
</feature>
<feature type="region of interest" description="Disordered" evidence="2">
    <location>
        <begin position="34"/>
        <end position="88"/>
    </location>
</feature>
<sequence length="784" mass="85728">MEKGKIGAGVVDGSGSFDRCSCCCYCFCTMKSPTKAKSLPENSKKSTGPAALFAAKKKSDDGARRTESSSPPLPFDDNGESLPKQKKRRSFGIKKVVLSNSLKKNASLEKSMRGHTLAVNNRSLANQVQGLKTQLRIAQEENVEKSRQVNELTARVRRFEVIDDQERFELLLQERLKQELALLGDLVRETVVGLTRSAEKLNSVLTISQRMQASNADQGRSLLVPRPRILLTSPQERTNRLSALFDQTETNMSSSDPTIRKKSAAAFEQRKNSSLQEEMRIEEENEAESADTADILCKSEESPAVANPPAPLAIIDEEADESPFAKKDKVPRTPLGKGPAQSNGREAASPRRKTPSPARPLRPMSPALMQKVYKQPAHNNNDMITSPSANDSDQFVAETPLSCRLSHGDDETLTETVANQSNELVAAPPNDDEDDDDDEEEEQEEELNESSFVSTRSKAKNRRRNISTTDDDEESPDKKRALAFDPSNRAKVASPAKKLRTDRRETFVVSKPAVFVRPPLDESRELSPLSSSILSSRQSPRIGSARRIARSSSADQDDTPKAVSTTPRASPLNLQKSGTPPSPTALKPSLNVVSERESPRLFKQLNAIDEQTSSTAVGQQESVGVFDLSLVSTDGSPQLLVAPVAIKKTSTKPKKKTSKALRSRTPVVDDSPPAKENTLSAKNMNAGQPVVADEERSKTPTGGESSVNSTLTLSIESASQSRSSKNRNRTRTPAPVEDDDTSADDRAKNSEAADGEPTRVRSRRNAVKVTSFKEASLNTKMRRN</sequence>
<dbReference type="WBParaSite" id="PSAMB.scaffold50size93760.g1094.t1">
    <property type="protein sequence ID" value="PSAMB.scaffold50size93760.g1094.t1"/>
    <property type="gene ID" value="PSAMB.scaffold50size93760.g1094"/>
</dbReference>
<dbReference type="AlphaFoldDB" id="A0A914WSM3"/>
<evidence type="ECO:0000313" key="4">
    <source>
        <dbReference type="WBParaSite" id="PSAMB.scaffold50size93760.g1094.t1"/>
    </source>
</evidence>
<evidence type="ECO:0000256" key="1">
    <source>
        <dbReference type="SAM" id="Coils"/>
    </source>
</evidence>